<dbReference type="Proteomes" id="UP000022835">
    <property type="component" value="Unassembled WGS sequence"/>
</dbReference>
<protein>
    <submittedName>
        <fullName evidence="1">Uncharacterized protein</fullName>
    </submittedName>
</protein>
<name>A0A064CTA6_9MYCO</name>
<proteinExistence type="predicted"/>
<dbReference type="AlphaFoldDB" id="A0A064CTA6"/>
<dbReference type="EMBL" id="JALN02000001">
    <property type="protein sequence ID" value="KDF01939.1"/>
    <property type="molecule type" value="Genomic_DNA"/>
</dbReference>
<organism evidence="1 2">
    <name type="scientific">Mycolicibacterium aromaticivorans JS19b1 = JCM 16368</name>
    <dbReference type="NCBI Taxonomy" id="1440774"/>
    <lineage>
        <taxon>Bacteria</taxon>
        <taxon>Bacillati</taxon>
        <taxon>Actinomycetota</taxon>
        <taxon>Actinomycetes</taxon>
        <taxon>Mycobacteriales</taxon>
        <taxon>Mycobacteriaceae</taxon>
        <taxon>Mycolicibacterium</taxon>
    </lineage>
</organism>
<evidence type="ECO:0000313" key="2">
    <source>
        <dbReference type="Proteomes" id="UP000022835"/>
    </source>
</evidence>
<sequence>MGTVMTGWRYWFMLDEWLYSPHPSNRGRRSEVVLWPRRDFRPSCPIHPNHVPPVDDCSCGVYFATDLADILSMATLISGGVGGMQPRSGVRLVVGQLTFKPPIIFRRNVPLYVGRSDDAVAYKLEGRAAGATIEKLWISGGQESHNWESVRTKSTAKARYRVPVVLGLPNLAAASGGASR</sequence>
<accession>A0A064CTA6</accession>
<comment type="caution">
    <text evidence="1">The sequence shown here is derived from an EMBL/GenBank/DDBJ whole genome shotgun (WGS) entry which is preliminary data.</text>
</comment>
<dbReference type="STRING" id="1440774.Y900_024170"/>
<gene>
    <name evidence="1" type="ORF">Y900_024170</name>
</gene>
<keyword evidence="2" id="KW-1185">Reference proteome</keyword>
<reference evidence="1" key="1">
    <citation type="submission" date="2014-05" db="EMBL/GenBank/DDBJ databases">
        <title>Genome sequence of Mycobacterium aromaticivorans strain JS19b1T (= DSM 45407T).</title>
        <authorList>
            <person name="Kwak Y."/>
            <person name="Park G.-S."/>
            <person name="Li Q.X."/>
            <person name="Lee S.-E."/>
            <person name="Shin J.-H."/>
        </authorList>
    </citation>
    <scope>NUCLEOTIDE SEQUENCE [LARGE SCALE GENOMIC DNA]</scope>
    <source>
        <strain evidence="1">JS19b1</strain>
    </source>
</reference>
<evidence type="ECO:0000313" key="1">
    <source>
        <dbReference type="EMBL" id="KDF01939.1"/>
    </source>
</evidence>